<dbReference type="Pfam" id="PF01012">
    <property type="entry name" value="ETF"/>
    <property type="match status" value="1"/>
</dbReference>
<evidence type="ECO:0000313" key="4">
    <source>
        <dbReference type="Proteomes" id="UP001519342"/>
    </source>
</evidence>
<dbReference type="InterPro" id="IPR014730">
    <property type="entry name" value="ETF_a/b_N"/>
</dbReference>
<dbReference type="SUPFAM" id="SSF52402">
    <property type="entry name" value="Adenine nucleotide alpha hydrolases-like"/>
    <property type="match status" value="1"/>
</dbReference>
<proteinExistence type="predicted"/>
<sequence>MKIIVCIKQVPGTNEVKLDPATNTIIRDNIASIINPFDTYAIEEAVRIKEKMGAEIYGLSMGIPSSQEMLREAISLKVDKAMLLTDRKFAGADTLATSYALSLGIQKIGDYDLIICGKQAIDGDTAQVGPSLAKTLGIAYITDVSKIIEIKDNIMHCLKITDDGYEELKVKLPALISVVKEINMPRLPSIKGMKHARQAKIEIVTFADTDANENKLGLKGSPTKVRKTFVPTHEINSEIIEGTTEEKVNRLAEVLNSKAIRKGM</sequence>
<dbReference type="Proteomes" id="UP001519342">
    <property type="component" value="Unassembled WGS sequence"/>
</dbReference>
<dbReference type="SMART" id="SM00893">
    <property type="entry name" value="ETF"/>
    <property type="match status" value="1"/>
</dbReference>
<evidence type="ECO:0000256" key="1">
    <source>
        <dbReference type="ARBA" id="ARBA00042002"/>
    </source>
</evidence>
<dbReference type="EMBL" id="JAGGKS010000001">
    <property type="protein sequence ID" value="MBP1924695.1"/>
    <property type="molecule type" value="Genomic_DNA"/>
</dbReference>
<keyword evidence="4" id="KW-1185">Reference proteome</keyword>
<dbReference type="InterPro" id="IPR014729">
    <property type="entry name" value="Rossmann-like_a/b/a_fold"/>
</dbReference>
<dbReference type="InterPro" id="IPR012255">
    <property type="entry name" value="ETF_b"/>
</dbReference>
<comment type="caution">
    <text evidence="3">The sequence shown here is derived from an EMBL/GenBank/DDBJ whole genome shotgun (WGS) entry which is preliminary data.</text>
</comment>
<dbReference type="PANTHER" id="PTHR21294:SF17">
    <property type="entry name" value="PROTEIN FIXA"/>
    <property type="match status" value="1"/>
</dbReference>
<dbReference type="RefSeq" id="WP_209510441.1">
    <property type="nucleotide sequence ID" value="NZ_JAGGKS010000001.1"/>
</dbReference>
<organism evidence="3 4">
    <name type="scientific">Sedimentibacter acidaminivorans</name>
    <dbReference type="NCBI Taxonomy" id="913099"/>
    <lineage>
        <taxon>Bacteria</taxon>
        <taxon>Bacillati</taxon>
        <taxon>Bacillota</taxon>
        <taxon>Tissierellia</taxon>
        <taxon>Sedimentibacter</taxon>
    </lineage>
</organism>
<reference evidence="3 4" key="1">
    <citation type="submission" date="2021-03" db="EMBL/GenBank/DDBJ databases">
        <title>Genomic Encyclopedia of Type Strains, Phase IV (KMG-IV): sequencing the most valuable type-strain genomes for metagenomic binning, comparative biology and taxonomic classification.</title>
        <authorList>
            <person name="Goeker M."/>
        </authorList>
    </citation>
    <scope>NUCLEOTIDE SEQUENCE [LARGE SCALE GENOMIC DNA]</scope>
    <source>
        <strain evidence="3 4">DSM 24004</strain>
    </source>
</reference>
<gene>
    <name evidence="3" type="ORF">J2Z76_000548</name>
</gene>
<dbReference type="CDD" id="cd01714">
    <property type="entry name" value="ETF_beta"/>
    <property type="match status" value="1"/>
</dbReference>
<evidence type="ECO:0000259" key="2">
    <source>
        <dbReference type="SMART" id="SM00893"/>
    </source>
</evidence>
<evidence type="ECO:0000313" key="3">
    <source>
        <dbReference type="EMBL" id="MBP1924695.1"/>
    </source>
</evidence>
<name>A0ABS4GAI8_9FIRM</name>
<feature type="domain" description="Electron transfer flavoprotein alpha/beta-subunit N-terminal" evidence="2">
    <location>
        <begin position="22"/>
        <end position="213"/>
    </location>
</feature>
<accession>A0ABS4GAI8</accession>
<dbReference type="Gene3D" id="3.40.50.620">
    <property type="entry name" value="HUPs"/>
    <property type="match status" value="1"/>
</dbReference>
<dbReference type="PANTHER" id="PTHR21294">
    <property type="entry name" value="ELECTRON TRANSFER FLAVOPROTEIN BETA-SUBUNIT"/>
    <property type="match status" value="1"/>
</dbReference>
<dbReference type="PIRSF" id="PIRSF000090">
    <property type="entry name" value="Beta-ETF"/>
    <property type="match status" value="1"/>
</dbReference>
<dbReference type="InterPro" id="IPR033948">
    <property type="entry name" value="ETF_beta_N"/>
</dbReference>
<protein>
    <recommendedName>
        <fullName evidence="1">Electron transfer flavoprotein small subunit</fullName>
    </recommendedName>
</protein>